<evidence type="ECO:0000313" key="6">
    <source>
        <dbReference type="Proteomes" id="UP000253065"/>
    </source>
</evidence>
<dbReference type="Gene3D" id="2.40.10.220">
    <property type="entry name" value="predicted glycosyltransferase like domains"/>
    <property type="match status" value="1"/>
</dbReference>
<sequence length="138" mass="15452">MIDDDYGFGIEDDLPSGKDLREDYRLTARARAWILLESAEPESEPSTLDGVSDRLECQVRDISARGISLLCEASLSIGSILVAEVSLGEHAEHFRLSVEVMWCREAEWGYLIGVRVLESDETDYLDWIEAVARALSES</sequence>
<dbReference type="EMBL" id="QNSA01000008">
    <property type="protein sequence ID" value="RBP71866.1"/>
    <property type="molecule type" value="Genomic_DNA"/>
</dbReference>
<dbReference type="RefSeq" id="WP_113880115.1">
    <property type="nucleotide sequence ID" value="NZ_CAXEXJ010000024.1"/>
</dbReference>
<comment type="caution">
    <text evidence="4">The sequence shown here is derived from an EMBL/GenBank/DDBJ whole genome shotgun (WGS) entry which is preliminary data.</text>
</comment>
<proteinExistence type="predicted"/>
<dbReference type="AlphaFoldDB" id="A0A368XWD3"/>
<evidence type="ECO:0000313" key="7">
    <source>
        <dbReference type="Proteomes" id="UP000253647"/>
    </source>
</evidence>
<dbReference type="Proteomes" id="UP000253647">
    <property type="component" value="Unassembled WGS sequence"/>
</dbReference>
<dbReference type="EMBL" id="QPJI01000003">
    <property type="protein sequence ID" value="RCW72283.1"/>
    <property type="molecule type" value="Genomic_DNA"/>
</dbReference>
<evidence type="ECO:0000313" key="5">
    <source>
        <dbReference type="Proteomes" id="UP000252795"/>
    </source>
</evidence>
<evidence type="ECO:0000313" key="3">
    <source>
        <dbReference type="EMBL" id="RCW32884.1"/>
    </source>
</evidence>
<dbReference type="Proteomes" id="UP000253065">
    <property type="component" value="Unassembled WGS sequence"/>
</dbReference>
<gene>
    <name evidence="3" type="ORF">DET51_108110</name>
    <name evidence="4" type="ORF">DET61_103244</name>
    <name evidence="2" type="ORF">DET64_108111</name>
</gene>
<evidence type="ECO:0000313" key="2">
    <source>
        <dbReference type="EMBL" id="RBP71866.1"/>
    </source>
</evidence>
<keyword evidence="6" id="KW-1185">Reference proteome</keyword>
<protein>
    <submittedName>
        <fullName evidence="4">PilZ domain-containing protein</fullName>
    </submittedName>
</protein>
<dbReference type="SUPFAM" id="SSF141371">
    <property type="entry name" value="PilZ domain-like"/>
    <property type="match status" value="1"/>
</dbReference>
<feature type="domain" description="PilZ" evidence="1">
    <location>
        <begin position="45"/>
        <end position="123"/>
    </location>
</feature>
<name>A0A368XWD3_MARNT</name>
<dbReference type="Proteomes" id="UP000252795">
    <property type="component" value="Unassembled WGS sequence"/>
</dbReference>
<dbReference type="InterPro" id="IPR009875">
    <property type="entry name" value="PilZ_domain"/>
</dbReference>
<organism evidence="4 7">
    <name type="scientific">Marinobacter nauticus</name>
    <name type="common">Marinobacter hydrocarbonoclasticus</name>
    <name type="synonym">Marinobacter aquaeolei</name>
    <dbReference type="NCBI Taxonomy" id="2743"/>
    <lineage>
        <taxon>Bacteria</taxon>
        <taxon>Pseudomonadati</taxon>
        <taxon>Pseudomonadota</taxon>
        <taxon>Gammaproteobacteria</taxon>
        <taxon>Pseudomonadales</taxon>
        <taxon>Marinobacteraceae</taxon>
        <taxon>Marinobacter</taxon>
    </lineage>
</organism>
<evidence type="ECO:0000259" key="1">
    <source>
        <dbReference type="Pfam" id="PF07238"/>
    </source>
</evidence>
<accession>A0A368XWD3</accession>
<reference evidence="5 7" key="1">
    <citation type="submission" date="2018-07" db="EMBL/GenBank/DDBJ databases">
        <title>Freshwater and sediment microbial communities from various areas in North America, analyzing microbe dynamics in response to fracking.</title>
        <authorList>
            <person name="Lamendella R."/>
        </authorList>
    </citation>
    <scope>NUCLEOTIDE SEQUENCE [LARGE SCALE GENOMIC DNA]</scope>
    <source>
        <strain evidence="4 7">105B</strain>
        <strain evidence="3 5">114E</strain>
        <strain evidence="2 6">114E_o</strain>
    </source>
</reference>
<dbReference type="Pfam" id="PF07238">
    <property type="entry name" value="PilZ"/>
    <property type="match status" value="1"/>
</dbReference>
<evidence type="ECO:0000313" key="4">
    <source>
        <dbReference type="EMBL" id="RCW72283.1"/>
    </source>
</evidence>
<dbReference type="EMBL" id="QPJB01000008">
    <property type="protein sequence ID" value="RCW32884.1"/>
    <property type="molecule type" value="Genomic_DNA"/>
</dbReference>
<dbReference type="GO" id="GO:0035438">
    <property type="term" value="F:cyclic-di-GMP binding"/>
    <property type="evidence" value="ECO:0007669"/>
    <property type="project" value="InterPro"/>
</dbReference>